<dbReference type="PRINTS" id="PR02045">
    <property type="entry name" value="F138DOMAIN"/>
</dbReference>
<accession>A0A5F8A1J6</accession>
<dbReference type="PANTHER" id="PTHR12138">
    <property type="entry name" value="PRIMATE-EXPANDED PROTEIN FAMILY"/>
    <property type="match status" value="1"/>
</dbReference>
<feature type="transmembrane region" description="Helical" evidence="1">
    <location>
        <begin position="21"/>
        <end position="38"/>
    </location>
</feature>
<keyword evidence="1" id="KW-0472">Membrane</keyword>
<keyword evidence="3" id="KW-1185">Reference proteome</keyword>
<dbReference type="PANTHER" id="PTHR12138:SF133">
    <property type="entry name" value="SECRETED PROTEIN"/>
    <property type="match status" value="1"/>
</dbReference>
<keyword evidence="1" id="KW-0812">Transmembrane</keyword>
<reference evidence="2" key="2">
    <citation type="submission" date="2019-01" db="EMBL/GenBank/DDBJ databases">
        <authorList>
            <person name="Graves T."/>
            <person name="Eichler E.E."/>
            <person name="Wilson R.K."/>
        </authorList>
    </citation>
    <scope>NUCLEOTIDE SEQUENCE [LARGE SCALE GENOMIC DNA]</scope>
    <source>
        <strain evidence="2">17573</strain>
    </source>
</reference>
<dbReference type="Ensembl" id="ENSMMUT00000082570.1">
    <property type="protein sequence ID" value="ENSMMUP00000070802.1"/>
    <property type="gene ID" value="ENSMMUG00000051567.1"/>
</dbReference>
<protein>
    <submittedName>
        <fullName evidence="2">Uncharacterized protein</fullName>
    </submittedName>
</protein>
<name>A0A5F8A1J6_MACMU</name>
<dbReference type="AlphaFoldDB" id="A0A5F8A1J6"/>
<reference evidence="2" key="3">
    <citation type="submission" date="2025-08" db="UniProtKB">
        <authorList>
            <consortium name="Ensembl"/>
        </authorList>
    </citation>
    <scope>IDENTIFICATION</scope>
    <source>
        <strain evidence="2">17573</strain>
    </source>
</reference>
<evidence type="ECO:0000313" key="3">
    <source>
        <dbReference type="Proteomes" id="UP000006718"/>
    </source>
</evidence>
<reference evidence="2" key="4">
    <citation type="submission" date="2025-09" db="UniProtKB">
        <authorList>
            <consortium name="Ensembl"/>
        </authorList>
    </citation>
    <scope>IDENTIFICATION</scope>
    <source>
        <strain evidence="2">17573</strain>
    </source>
</reference>
<dbReference type="Proteomes" id="UP000006718">
    <property type="component" value="Chromosome 10"/>
</dbReference>
<dbReference type="GeneTree" id="ENSGT01150000286943"/>
<sequence length="130" mass="14377">PRHFSCCQLFRYCKVSCCEHLHIHCLSLLFFFFFRLALSPTLERSGIISAHCNLHLLGSSDSPTSASQVVGTTGTGHHARQIFVFLVEMRFHHVGQAGLKLLPSSDLPALASQKVGLTDVSHCAWPSLLF</sequence>
<reference evidence="3" key="1">
    <citation type="journal article" date="2007" name="Science">
        <title>Evolutionary and biomedical insights from the rhesus macaque genome.</title>
        <authorList>
            <person name="Gibbs R.A."/>
            <person name="Rogers J."/>
            <person name="Katze M.G."/>
            <person name="Bumgarner R."/>
            <person name="Weinstock G.M."/>
            <person name="Mardis E.R."/>
            <person name="Remington K.A."/>
            <person name="Strausberg R.L."/>
            <person name="Venter J.C."/>
            <person name="Wilson R.K."/>
            <person name="Batzer M.A."/>
            <person name="Bustamante C.D."/>
            <person name="Eichler E.E."/>
            <person name="Hahn M.W."/>
            <person name="Hardison R.C."/>
            <person name="Makova K.D."/>
            <person name="Miller W."/>
            <person name="Milosavljevic A."/>
            <person name="Palermo R.E."/>
            <person name="Siepel A."/>
            <person name="Sikela J.M."/>
            <person name="Attaway T."/>
            <person name="Bell S."/>
            <person name="Bernard K.E."/>
            <person name="Buhay C.J."/>
            <person name="Chandrabose M.N."/>
            <person name="Dao M."/>
            <person name="Davis C."/>
            <person name="Delehaunty K.D."/>
            <person name="Ding Y."/>
            <person name="Dinh H.H."/>
            <person name="Dugan-Rocha S."/>
            <person name="Fulton L.A."/>
            <person name="Gabisi R.A."/>
            <person name="Garner T.T."/>
            <person name="Godfrey J."/>
            <person name="Hawes A.C."/>
            <person name="Hernandez J."/>
            <person name="Hines S."/>
            <person name="Holder M."/>
            <person name="Hume J."/>
            <person name="Jhangiani S.N."/>
            <person name="Joshi V."/>
            <person name="Khan Z.M."/>
            <person name="Kirkness E.F."/>
            <person name="Cree A."/>
            <person name="Fowler R.G."/>
            <person name="Lee S."/>
            <person name="Lewis L.R."/>
            <person name="Li Z."/>
            <person name="Liu Y.-S."/>
            <person name="Moore S.M."/>
            <person name="Muzny D."/>
            <person name="Nazareth L.V."/>
            <person name="Ngo D.N."/>
            <person name="Okwuonu G.O."/>
            <person name="Pai G."/>
            <person name="Parker D."/>
            <person name="Paul H.A."/>
            <person name="Pfannkoch C."/>
            <person name="Pohl C.S."/>
            <person name="Rogers Y.-H.C."/>
            <person name="Ruiz S.J."/>
            <person name="Sabo A."/>
            <person name="Santibanez J."/>
            <person name="Schneider B.W."/>
            <person name="Smith S.M."/>
            <person name="Sodergren E."/>
            <person name="Svatek A.F."/>
            <person name="Utterback T.R."/>
            <person name="Vattathil S."/>
            <person name="Warren W."/>
            <person name="White C.S."/>
            <person name="Chinwalla A.T."/>
            <person name="Feng Y."/>
            <person name="Halpern A.L."/>
            <person name="Hillier L.W."/>
            <person name="Huang X."/>
            <person name="Minx P."/>
            <person name="Nelson J.O."/>
            <person name="Pepin K.H."/>
            <person name="Qin X."/>
            <person name="Sutton G.G."/>
            <person name="Venter E."/>
            <person name="Walenz B.P."/>
            <person name="Wallis J.W."/>
            <person name="Worley K.C."/>
            <person name="Yang S.-P."/>
            <person name="Jones S.M."/>
            <person name="Marra M.A."/>
            <person name="Rocchi M."/>
            <person name="Schein J.E."/>
            <person name="Baertsch R."/>
            <person name="Clarke L."/>
            <person name="Csuros M."/>
            <person name="Glasscock J."/>
            <person name="Harris R.A."/>
            <person name="Havlak P."/>
            <person name="Jackson A.R."/>
            <person name="Jiang H."/>
            <person name="Liu Y."/>
            <person name="Messina D.N."/>
            <person name="Shen Y."/>
            <person name="Song H.X.-Z."/>
            <person name="Wylie T."/>
            <person name="Zhang L."/>
            <person name="Birney E."/>
            <person name="Han K."/>
            <person name="Konkel M.K."/>
            <person name="Lee J."/>
            <person name="Smit A.F.A."/>
            <person name="Ullmer B."/>
            <person name="Wang H."/>
            <person name="Xing J."/>
            <person name="Burhans R."/>
            <person name="Cheng Z."/>
            <person name="Karro J.E."/>
            <person name="Ma J."/>
            <person name="Raney B."/>
            <person name="She X."/>
            <person name="Cox M.J."/>
            <person name="Demuth J.P."/>
            <person name="Dumas L.J."/>
            <person name="Han S.-G."/>
            <person name="Hopkins J."/>
            <person name="Karimpour-Fard A."/>
            <person name="Kim Y.H."/>
            <person name="Pollack J.R."/>
            <person name="Vinar T."/>
            <person name="Addo-Quaye C."/>
            <person name="Degenhardt J."/>
            <person name="Denby A."/>
            <person name="Hubisz M.J."/>
            <person name="Indap A."/>
            <person name="Kosiol C."/>
            <person name="Lahn B.T."/>
            <person name="Lawson H.A."/>
            <person name="Marklein A."/>
            <person name="Nielsen R."/>
            <person name="Vallender E.J."/>
            <person name="Clark A.G."/>
            <person name="Ferguson B."/>
            <person name="Hernandez R.D."/>
            <person name="Hirani K."/>
            <person name="Kehrer-Sawatzki H."/>
            <person name="Kolb J."/>
            <person name="Patil S."/>
            <person name="Pu L.-L."/>
            <person name="Ren Y."/>
            <person name="Smith D.G."/>
            <person name="Wheeler D.A."/>
            <person name="Schenck I."/>
            <person name="Ball E.V."/>
            <person name="Chen R."/>
            <person name="Cooper D.N."/>
            <person name="Giardine B."/>
            <person name="Hsu F."/>
            <person name="Kent W.J."/>
            <person name="Lesk A."/>
            <person name="Nelson D.L."/>
            <person name="O'brien W.E."/>
            <person name="Pruefer K."/>
            <person name="Stenson P.D."/>
            <person name="Wallace J.C."/>
            <person name="Ke H."/>
            <person name="Liu X.-M."/>
            <person name="Wang P."/>
            <person name="Xiang A.P."/>
            <person name="Yang F."/>
            <person name="Barber G.P."/>
            <person name="Haussler D."/>
            <person name="Karolchik D."/>
            <person name="Kern A.D."/>
            <person name="Kuhn R.M."/>
            <person name="Smith K.E."/>
            <person name="Zwieg A.S."/>
        </authorList>
    </citation>
    <scope>NUCLEOTIDE SEQUENCE [LARGE SCALE GENOMIC DNA]</scope>
    <source>
        <strain evidence="3">17573</strain>
    </source>
</reference>
<evidence type="ECO:0000256" key="1">
    <source>
        <dbReference type="SAM" id="Phobius"/>
    </source>
</evidence>
<dbReference type="InParanoid" id="A0A5F8A1J6"/>
<keyword evidence="1" id="KW-1133">Transmembrane helix</keyword>
<evidence type="ECO:0000313" key="2">
    <source>
        <dbReference type="Ensembl" id="ENSMMUP00000070802.1"/>
    </source>
</evidence>
<dbReference type="Bgee" id="ENSMMUG00000051567">
    <property type="expression patterns" value="Expressed in liver and 2 other cell types or tissues"/>
</dbReference>
<organism evidence="2 3">
    <name type="scientific">Macaca mulatta</name>
    <name type="common">Rhesus macaque</name>
    <dbReference type="NCBI Taxonomy" id="9544"/>
    <lineage>
        <taxon>Eukaryota</taxon>
        <taxon>Metazoa</taxon>
        <taxon>Chordata</taxon>
        <taxon>Craniata</taxon>
        <taxon>Vertebrata</taxon>
        <taxon>Euteleostomi</taxon>
        <taxon>Mammalia</taxon>
        <taxon>Eutheria</taxon>
        <taxon>Euarchontoglires</taxon>
        <taxon>Primates</taxon>
        <taxon>Haplorrhini</taxon>
        <taxon>Catarrhini</taxon>
        <taxon>Cercopithecidae</taxon>
        <taxon>Cercopithecinae</taxon>
        <taxon>Macaca</taxon>
    </lineage>
</organism>
<proteinExistence type="predicted"/>
<dbReference type="VEuPathDB" id="HostDB:ENSMMUG00000051567"/>